<dbReference type="GO" id="GO:0004722">
    <property type="term" value="F:protein serine/threonine phosphatase activity"/>
    <property type="evidence" value="ECO:0007669"/>
    <property type="project" value="UniProtKB-EC"/>
</dbReference>
<gene>
    <name evidence="5" type="ORF">LSAA_2684</name>
</gene>
<dbReference type="InterPro" id="IPR000387">
    <property type="entry name" value="Tyr_Pase_dom"/>
</dbReference>
<evidence type="ECO:0000313" key="6">
    <source>
        <dbReference type="Proteomes" id="UP000675881"/>
    </source>
</evidence>
<dbReference type="OrthoDB" id="2017893at2759"/>
<evidence type="ECO:0000313" key="5">
    <source>
        <dbReference type="EMBL" id="CAF2793433.1"/>
    </source>
</evidence>
<keyword evidence="1 5" id="KW-0378">Hydrolase</keyword>
<dbReference type="PROSITE" id="PS00383">
    <property type="entry name" value="TYR_PHOSPHATASE_1"/>
    <property type="match status" value="1"/>
</dbReference>
<dbReference type="GO" id="GO:0008579">
    <property type="term" value="F:JUN kinase phosphatase activity"/>
    <property type="evidence" value="ECO:0007669"/>
    <property type="project" value="TreeGrafter"/>
</dbReference>
<evidence type="ECO:0000259" key="3">
    <source>
        <dbReference type="PROSITE" id="PS50054"/>
    </source>
</evidence>
<dbReference type="CDD" id="cd14498">
    <property type="entry name" value="DSP"/>
    <property type="match status" value="1"/>
</dbReference>
<dbReference type="SUPFAM" id="SSF52799">
    <property type="entry name" value="(Phosphotyrosine protein) phosphatases II"/>
    <property type="match status" value="1"/>
</dbReference>
<dbReference type="PROSITE" id="PS50056">
    <property type="entry name" value="TYR_PHOSPHATASE_2"/>
    <property type="match status" value="1"/>
</dbReference>
<dbReference type="EC" id="3.1.3.16" evidence="5"/>
<feature type="domain" description="Tyrosine-protein phosphatase" evidence="3">
    <location>
        <begin position="25"/>
        <end position="163"/>
    </location>
</feature>
<dbReference type="InterPro" id="IPR016130">
    <property type="entry name" value="Tyr_Pase_AS"/>
</dbReference>
<dbReference type="PANTHER" id="PTHR46377:SF1">
    <property type="entry name" value="DUAL SPECIFICITY PROTEIN PHOSPHATASE 19"/>
    <property type="match status" value="1"/>
</dbReference>
<dbReference type="InterPro" id="IPR029021">
    <property type="entry name" value="Prot-tyrosine_phosphatase-like"/>
</dbReference>
<dbReference type="GO" id="GO:0005737">
    <property type="term" value="C:cytoplasm"/>
    <property type="evidence" value="ECO:0007669"/>
    <property type="project" value="TreeGrafter"/>
</dbReference>
<proteinExistence type="predicted"/>
<keyword evidence="6" id="KW-1185">Reference proteome</keyword>
<feature type="domain" description="Tyrosine specific protein phosphatases" evidence="4">
    <location>
        <begin position="80"/>
        <end position="144"/>
    </location>
</feature>
<protein>
    <submittedName>
        <fullName evidence="5">DUSP12</fullName>
        <ecNumber evidence="5">3.1.3.16</ecNumber>
        <ecNumber evidence="5">3.1.3.48</ecNumber>
    </submittedName>
</protein>
<dbReference type="Proteomes" id="UP000675881">
    <property type="component" value="Chromosome 10"/>
</dbReference>
<reference evidence="5" key="1">
    <citation type="submission" date="2021-02" db="EMBL/GenBank/DDBJ databases">
        <authorList>
            <person name="Bekaert M."/>
        </authorList>
    </citation>
    <scope>NUCLEOTIDE SEQUENCE</scope>
    <source>
        <strain evidence="5">IoA-00</strain>
    </source>
</reference>
<dbReference type="SMART" id="SM00195">
    <property type="entry name" value="DSPc"/>
    <property type="match status" value="1"/>
</dbReference>
<dbReference type="EMBL" id="HG994589">
    <property type="protein sequence ID" value="CAF2793433.1"/>
    <property type="molecule type" value="Genomic_DNA"/>
</dbReference>
<accession>A0A7R8CEA4</accession>
<dbReference type="GO" id="GO:0004725">
    <property type="term" value="F:protein tyrosine phosphatase activity"/>
    <property type="evidence" value="ECO:0007669"/>
    <property type="project" value="UniProtKB-EC"/>
</dbReference>
<dbReference type="PROSITE" id="PS50054">
    <property type="entry name" value="TYR_PHOSPHATASE_DUAL"/>
    <property type="match status" value="1"/>
</dbReference>
<organism evidence="5 6">
    <name type="scientific">Lepeophtheirus salmonis</name>
    <name type="common">Salmon louse</name>
    <name type="synonym">Caligus salmonis</name>
    <dbReference type="NCBI Taxonomy" id="72036"/>
    <lineage>
        <taxon>Eukaryota</taxon>
        <taxon>Metazoa</taxon>
        <taxon>Ecdysozoa</taxon>
        <taxon>Arthropoda</taxon>
        <taxon>Crustacea</taxon>
        <taxon>Multicrustacea</taxon>
        <taxon>Hexanauplia</taxon>
        <taxon>Copepoda</taxon>
        <taxon>Siphonostomatoida</taxon>
        <taxon>Caligidae</taxon>
        <taxon>Lepeophtheirus</taxon>
    </lineage>
</organism>
<dbReference type="PANTHER" id="PTHR46377">
    <property type="entry name" value="DUAL SPECIFICITY PROTEIN PHOSPHATASE 19"/>
    <property type="match status" value="1"/>
</dbReference>
<dbReference type="InterPro" id="IPR020422">
    <property type="entry name" value="TYR_PHOSPHATASE_DUAL_dom"/>
</dbReference>
<evidence type="ECO:0000256" key="1">
    <source>
        <dbReference type="ARBA" id="ARBA00022801"/>
    </source>
</evidence>
<dbReference type="Gene3D" id="3.90.190.10">
    <property type="entry name" value="Protein tyrosine phosphatase superfamily"/>
    <property type="match status" value="1"/>
</dbReference>
<dbReference type="InterPro" id="IPR000340">
    <property type="entry name" value="Dual-sp_phosphatase_cat-dom"/>
</dbReference>
<keyword evidence="2" id="KW-0904">Protein phosphatase</keyword>
<dbReference type="AlphaFoldDB" id="A0A7R8CEA4"/>
<evidence type="ECO:0000259" key="4">
    <source>
        <dbReference type="PROSITE" id="PS50056"/>
    </source>
</evidence>
<evidence type="ECO:0000256" key="2">
    <source>
        <dbReference type="ARBA" id="ARBA00022912"/>
    </source>
</evidence>
<sequence>MTSSFSEKFAGNDLFEILIMSCMVSYNHIVHRLYLGDYESANSPLLLDKLGVTALVSIDIVPPQTQLLQLAIKILDKEDEDLLSELPSIIEFISKEIASGGTILVHCFHGVSRSASAVIAYLMQTKDISLEESLSFVKVLRPSIDPNPGFMKQLQLYSLMNCTLRPNHYPFRRCNLKFHFYAFPHTPSQKLDWSVVEPKVSASYCNLGFFIESIHEGNLQDGDKIKCHCGESLVPSNSKQSKSNFQSLDPLFHQMYLRKCKYTYDVLLSLVTPKMTSLTAQKECKYT</sequence>
<dbReference type="EC" id="3.1.3.48" evidence="5"/>
<name>A0A7R8CEA4_LEPSM</name>
<dbReference type="Pfam" id="PF00782">
    <property type="entry name" value="DSPc"/>
    <property type="match status" value="1"/>
</dbReference>